<keyword evidence="1" id="KW-1133">Transmembrane helix</keyword>
<dbReference type="EMBL" id="CP111013">
    <property type="protein sequence ID" value="WAQ96393.1"/>
    <property type="molecule type" value="Genomic_DNA"/>
</dbReference>
<protein>
    <submittedName>
        <fullName evidence="2">Uncharacterized protein</fullName>
    </submittedName>
</protein>
<gene>
    <name evidence="2" type="ORF">MAR_029083</name>
</gene>
<sequence length="227" mass="25853">MHSKSVSYIKRKTQICNKMSAADPQVKKGEGGGKLLLLWKHLTLIHPIHNRNPARQTITVPSPVKETMRTTSIRFKFKRMGLECTFEEKTLRRATVGLFILTIVQLLLLTASWRIIMEPPPLESSMHCVTCDDIKQTSPYTDTEHVIDAWRQIYNDSVCCGPIRQIMELRIKNEMTKQYLENRQANPSQLVGESFITDCEWQGIKTPTAKLVGVVDSVPSHIVQGNH</sequence>
<proteinExistence type="predicted"/>
<evidence type="ECO:0000313" key="3">
    <source>
        <dbReference type="Proteomes" id="UP001164746"/>
    </source>
</evidence>
<accession>A0ABY7DGI9</accession>
<evidence type="ECO:0000313" key="2">
    <source>
        <dbReference type="EMBL" id="WAQ96393.1"/>
    </source>
</evidence>
<organism evidence="2 3">
    <name type="scientific">Mya arenaria</name>
    <name type="common">Soft-shell clam</name>
    <dbReference type="NCBI Taxonomy" id="6604"/>
    <lineage>
        <taxon>Eukaryota</taxon>
        <taxon>Metazoa</taxon>
        <taxon>Spiralia</taxon>
        <taxon>Lophotrochozoa</taxon>
        <taxon>Mollusca</taxon>
        <taxon>Bivalvia</taxon>
        <taxon>Autobranchia</taxon>
        <taxon>Heteroconchia</taxon>
        <taxon>Euheterodonta</taxon>
        <taxon>Imparidentia</taxon>
        <taxon>Neoheterodontei</taxon>
        <taxon>Myida</taxon>
        <taxon>Myoidea</taxon>
        <taxon>Myidae</taxon>
        <taxon>Mya</taxon>
    </lineage>
</organism>
<feature type="non-terminal residue" evidence="2">
    <location>
        <position position="1"/>
    </location>
</feature>
<feature type="transmembrane region" description="Helical" evidence="1">
    <location>
        <begin position="96"/>
        <end position="116"/>
    </location>
</feature>
<evidence type="ECO:0000256" key="1">
    <source>
        <dbReference type="SAM" id="Phobius"/>
    </source>
</evidence>
<dbReference type="Proteomes" id="UP001164746">
    <property type="component" value="Chromosome 2"/>
</dbReference>
<name>A0ABY7DGI9_MYAAR</name>
<keyword evidence="3" id="KW-1185">Reference proteome</keyword>
<keyword evidence="1" id="KW-0472">Membrane</keyword>
<reference evidence="2" key="1">
    <citation type="submission" date="2022-11" db="EMBL/GenBank/DDBJ databases">
        <title>Centuries of genome instability and evolution in soft-shell clam transmissible cancer (bioRxiv).</title>
        <authorList>
            <person name="Hart S.F.M."/>
            <person name="Yonemitsu M.A."/>
            <person name="Giersch R.M."/>
            <person name="Beal B.F."/>
            <person name="Arriagada G."/>
            <person name="Davis B.W."/>
            <person name="Ostrander E.A."/>
            <person name="Goff S.P."/>
            <person name="Metzger M.J."/>
        </authorList>
    </citation>
    <scope>NUCLEOTIDE SEQUENCE</scope>
    <source>
        <strain evidence="2">MELC-2E11</strain>
        <tissue evidence="2">Siphon/mantle</tissue>
    </source>
</reference>
<keyword evidence="1" id="KW-0812">Transmembrane</keyword>